<gene>
    <name evidence="6" type="primary">rplW</name>
    <name evidence="6" type="synonym">rpl23</name>
    <name evidence="8" type="ORF">Dacsa_3654</name>
</gene>
<dbReference type="FunFam" id="3.30.70.330:FF:000001">
    <property type="entry name" value="50S ribosomal protein L23"/>
    <property type="match status" value="1"/>
</dbReference>
<evidence type="ECO:0000256" key="5">
    <source>
        <dbReference type="ARBA" id="ARBA00023274"/>
    </source>
</evidence>
<dbReference type="Gene3D" id="3.30.70.330">
    <property type="match status" value="1"/>
</dbReference>
<dbReference type="Pfam" id="PF00276">
    <property type="entry name" value="Ribosomal_L23"/>
    <property type="match status" value="1"/>
</dbReference>
<dbReference type="HOGENOM" id="CLU_037562_3_2_3"/>
<keyword evidence="3 6" id="KW-0694">RNA-binding</keyword>
<dbReference type="GO" id="GO:0005840">
    <property type="term" value="C:ribosome"/>
    <property type="evidence" value="ECO:0007669"/>
    <property type="project" value="UniProtKB-KW"/>
</dbReference>
<dbReference type="EMBL" id="CP003944">
    <property type="protein sequence ID" value="AFZ52131.1"/>
    <property type="molecule type" value="Genomic_DNA"/>
</dbReference>
<dbReference type="PANTHER" id="PTHR11620">
    <property type="entry name" value="60S RIBOSOMAL PROTEIN L23A"/>
    <property type="match status" value="1"/>
</dbReference>
<dbReference type="InterPro" id="IPR012678">
    <property type="entry name" value="Ribosomal_uL23/eL15/eS24_sf"/>
</dbReference>
<dbReference type="GO" id="GO:0006412">
    <property type="term" value="P:translation"/>
    <property type="evidence" value="ECO:0007669"/>
    <property type="project" value="UniProtKB-UniRule"/>
</dbReference>
<dbReference type="Proteomes" id="UP000010482">
    <property type="component" value="Chromosome"/>
</dbReference>
<dbReference type="GO" id="GO:0019843">
    <property type="term" value="F:rRNA binding"/>
    <property type="evidence" value="ECO:0007669"/>
    <property type="project" value="UniProtKB-UniRule"/>
</dbReference>
<dbReference type="InterPro" id="IPR001014">
    <property type="entry name" value="Ribosomal_uL23_CS"/>
</dbReference>
<evidence type="ECO:0000313" key="9">
    <source>
        <dbReference type="Proteomes" id="UP000010482"/>
    </source>
</evidence>
<keyword evidence="5 6" id="KW-0687">Ribonucleoprotein</keyword>
<comment type="function">
    <text evidence="6">One of the early assembly proteins it binds 23S rRNA. One of the proteins that surrounds the polypeptide exit tunnel on the outside of the ribosome. Forms the main docking site for trigger factor binding to the ribosome.</text>
</comment>
<evidence type="ECO:0000256" key="1">
    <source>
        <dbReference type="ARBA" id="ARBA00006700"/>
    </source>
</evidence>
<dbReference type="GO" id="GO:0003735">
    <property type="term" value="F:structural constituent of ribosome"/>
    <property type="evidence" value="ECO:0007669"/>
    <property type="project" value="InterPro"/>
</dbReference>
<comment type="subunit">
    <text evidence="6">Part of the 50S ribosomal subunit. Contacts protein L29, and trigger factor when it is bound to the ribosome.</text>
</comment>
<organism evidence="8 9">
    <name type="scientific">Dactylococcopsis salina (strain PCC 8305)</name>
    <name type="common">Myxobactron salinum</name>
    <dbReference type="NCBI Taxonomy" id="13035"/>
    <lineage>
        <taxon>Bacteria</taxon>
        <taxon>Bacillati</taxon>
        <taxon>Cyanobacteriota</taxon>
        <taxon>Cyanophyceae</taxon>
        <taxon>Nodosilineales</taxon>
        <taxon>Cymatolegaceae</taxon>
        <taxon>Dactylococcopsis</taxon>
    </lineage>
</organism>
<reference evidence="8" key="1">
    <citation type="submission" date="2012-04" db="EMBL/GenBank/DDBJ databases">
        <title>Finished genome of Dactylococcopsis salina PCC 8305.</title>
        <authorList>
            <consortium name="US DOE Joint Genome Institute"/>
            <person name="Gugger M."/>
            <person name="Coursin T."/>
            <person name="Rippka R."/>
            <person name="Tandeau De Marsac N."/>
            <person name="Huntemann M."/>
            <person name="Wei C.-L."/>
            <person name="Han J."/>
            <person name="Detter J.C."/>
            <person name="Han C."/>
            <person name="Tapia R."/>
            <person name="Daligault H."/>
            <person name="Chen A."/>
            <person name="Krypides N."/>
            <person name="Mavromatis K."/>
            <person name="Markowitz V."/>
            <person name="Szeto E."/>
            <person name="Ivanova N."/>
            <person name="Ovchinnikova G."/>
            <person name="Pagani I."/>
            <person name="Pati A."/>
            <person name="Goodwin L."/>
            <person name="Peters L."/>
            <person name="Pitluck S."/>
            <person name="Woyke T."/>
            <person name="Kerfeld C."/>
        </authorList>
    </citation>
    <scope>NUCLEOTIDE SEQUENCE [LARGE SCALE GENOMIC DNA]</scope>
    <source>
        <strain evidence="8">PCC 8305</strain>
    </source>
</reference>
<name>K9YYV8_DACS8</name>
<dbReference type="RefSeq" id="WP_015231105.1">
    <property type="nucleotide sequence ID" value="NC_019780.1"/>
</dbReference>
<dbReference type="NCBIfam" id="NF004363">
    <property type="entry name" value="PRK05738.2-4"/>
    <property type="match status" value="1"/>
</dbReference>
<dbReference type="eggNOG" id="COG0089">
    <property type="taxonomic scope" value="Bacteria"/>
</dbReference>
<sequence length="101" mass="11674">MVIEKTERDLIDLVRKPVITEKAIVLLEQNKYVFDVAKKATKPDIKKAIETLFEVTVTKINVQNLPPKKRRMGKYMGKKAQYKRAIVTLAEDDEITLFPEV</sequence>
<dbReference type="InterPro" id="IPR013025">
    <property type="entry name" value="Ribosomal_uL23-like"/>
</dbReference>
<evidence type="ECO:0000256" key="3">
    <source>
        <dbReference type="ARBA" id="ARBA00022884"/>
    </source>
</evidence>
<keyword evidence="4 6" id="KW-0689">Ribosomal protein</keyword>
<dbReference type="AlphaFoldDB" id="K9YYV8"/>
<comment type="similarity">
    <text evidence="1 6 7">Belongs to the universal ribosomal protein uL23 family.</text>
</comment>
<dbReference type="PATRIC" id="fig|13035.3.peg.4134"/>
<dbReference type="KEGG" id="dsl:Dacsa_3654"/>
<evidence type="ECO:0000256" key="2">
    <source>
        <dbReference type="ARBA" id="ARBA00022730"/>
    </source>
</evidence>
<accession>K9YYV8</accession>
<evidence type="ECO:0000256" key="4">
    <source>
        <dbReference type="ARBA" id="ARBA00022980"/>
    </source>
</evidence>
<dbReference type="InterPro" id="IPR012677">
    <property type="entry name" value="Nucleotide-bd_a/b_plait_sf"/>
</dbReference>
<dbReference type="HAMAP" id="MF_01369_B">
    <property type="entry name" value="Ribosomal_uL23_B"/>
    <property type="match status" value="1"/>
</dbReference>
<evidence type="ECO:0000256" key="6">
    <source>
        <dbReference type="HAMAP-Rule" id="MF_01369"/>
    </source>
</evidence>
<evidence type="ECO:0000313" key="8">
    <source>
        <dbReference type="EMBL" id="AFZ52131.1"/>
    </source>
</evidence>
<dbReference type="GO" id="GO:1990904">
    <property type="term" value="C:ribonucleoprotein complex"/>
    <property type="evidence" value="ECO:0007669"/>
    <property type="project" value="UniProtKB-KW"/>
</dbReference>
<keyword evidence="9" id="KW-1185">Reference proteome</keyword>
<evidence type="ECO:0000256" key="7">
    <source>
        <dbReference type="RuleBase" id="RU003934"/>
    </source>
</evidence>
<dbReference type="SUPFAM" id="SSF54189">
    <property type="entry name" value="Ribosomal proteins S24e, L23 and L15e"/>
    <property type="match status" value="1"/>
</dbReference>
<dbReference type="STRING" id="13035.Dacsa_3654"/>
<proteinExistence type="inferred from homology"/>
<dbReference type="NCBIfam" id="NF004368">
    <property type="entry name" value="PRK05738.3-4"/>
    <property type="match status" value="1"/>
</dbReference>
<protein>
    <recommendedName>
        <fullName evidence="6">Large ribosomal subunit protein uL23</fullName>
    </recommendedName>
</protein>
<keyword evidence="2 6" id="KW-0699">rRNA-binding</keyword>
<dbReference type="PROSITE" id="PS00050">
    <property type="entry name" value="RIBOSOMAL_L23"/>
    <property type="match status" value="1"/>
</dbReference>
<dbReference type="OrthoDB" id="9793353at2"/>